<gene>
    <name evidence="2" type="ORF">PINE0816_LOCUS19166</name>
</gene>
<reference evidence="2" key="1">
    <citation type="submission" date="2021-01" db="EMBL/GenBank/DDBJ databases">
        <authorList>
            <person name="Corre E."/>
            <person name="Pelletier E."/>
            <person name="Niang G."/>
            <person name="Scheremetjew M."/>
            <person name="Finn R."/>
            <person name="Kale V."/>
            <person name="Holt S."/>
            <person name="Cochrane G."/>
            <person name="Meng A."/>
            <person name="Brown T."/>
            <person name="Cohen L."/>
        </authorList>
    </citation>
    <scope>NUCLEOTIDE SEQUENCE</scope>
    <source>
        <strain evidence="2">CCAP1064/1</strain>
    </source>
</reference>
<evidence type="ECO:0000256" key="1">
    <source>
        <dbReference type="SAM" id="MobiDB-lite"/>
    </source>
</evidence>
<feature type="compositionally biased region" description="Basic and acidic residues" evidence="1">
    <location>
        <begin position="51"/>
        <end position="63"/>
    </location>
</feature>
<accession>A0A7S0GGN2</accession>
<evidence type="ECO:0000313" key="2">
    <source>
        <dbReference type="EMBL" id="CAD8423008.1"/>
    </source>
</evidence>
<feature type="region of interest" description="Disordered" evidence="1">
    <location>
        <begin position="87"/>
        <end position="114"/>
    </location>
</feature>
<feature type="compositionally biased region" description="Acidic residues" evidence="1">
    <location>
        <begin position="99"/>
        <end position="114"/>
    </location>
</feature>
<feature type="region of interest" description="Disordered" evidence="1">
    <location>
        <begin position="45"/>
        <end position="65"/>
    </location>
</feature>
<protein>
    <submittedName>
        <fullName evidence="2">Uncharacterized protein</fullName>
    </submittedName>
</protein>
<dbReference type="AlphaFoldDB" id="A0A7S0GGN2"/>
<dbReference type="EMBL" id="HBEL01041174">
    <property type="protein sequence ID" value="CAD8423008.1"/>
    <property type="molecule type" value="Transcribed_RNA"/>
</dbReference>
<feature type="compositionally biased region" description="Low complexity" evidence="1">
    <location>
        <begin position="87"/>
        <end position="96"/>
    </location>
</feature>
<proteinExistence type="predicted"/>
<sequence length="114" mass="12753">MMNVDGVYAANEIQPDTILFHEKDMPDVELPRSKDPNCIVVELEGEENEEDAARNNHDDDDYKSSGGTMALVSKRFIPCGEFLCVAESSSDESGSSICNEEDEWEDIDNDEDDE</sequence>
<organism evidence="2">
    <name type="scientific">Proboscia inermis</name>
    <dbReference type="NCBI Taxonomy" id="420281"/>
    <lineage>
        <taxon>Eukaryota</taxon>
        <taxon>Sar</taxon>
        <taxon>Stramenopiles</taxon>
        <taxon>Ochrophyta</taxon>
        <taxon>Bacillariophyta</taxon>
        <taxon>Coscinodiscophyceae</taxon>
        <taxon>Rhizosoleniophycidae</taxon>
        <taxon>Rhizosoleniales</taxon>
        <taxon>Rhizosoleniaceae</taxon>
        <taxon>Proboscia</taxon>
    </lineage>
</organism>
<name>A0A7S0GGN2_9STRA</name>